<reference evidence="1" key="1">
    <citation type="submission" date="2019-06" db="EMBL/GenBank/DDBJ databases">
        <authorList>
            <person name="Le Quere A."/>
            <person name="Colella S."/>
        </authorList>
    </citation>
    <scope>NUCLEOTIDE SEQUENCE</scope>
    <source>
        <strain evidence="1">EmedicaeMD41</strain>
    </source>
</reference>
<proteinExistence type="predicted"/>
<accession>A0A508WRK2</accession>
<protein>
    <submittedName>
        <fullName evidence="1">Uncharacterized protein</fullName>
    </submittedName>
</protein>
<name>A0A508WRK2_9HYPH</name>
<evidence type="ECO:0000313" key="1">
    <source>
        <dbReference type="EMBL" id="VTZ60148.1"/>
    </source>
</evidence>
<dbReference type="Proteomes" id="UP000507954">
    <property type="component" value="Unassembled WGS sequence"/>
</dbReference>
<organism evidence="1">
    <name type="scientific">Sinorhizobium medicae</name>
    <dbReference type="NCBI Taxonomy" id="110321"/>
    <lineage>
        <taxon>Bacteria</taxon>
        <taxon>Pseudomonadati</taxon>
        <taxon>Pseudomonadota</taxon>
        <taxon>Alphaproteobacteria</taxon>
        <taxon>Hyphomicrobiales</taxon>
        <taxon>Rhizobiaceae</taxon>
        <taxon>Sinorhizobium/Ensifer group</taxon>
        <taxon>Sinorhizobium</taxon>
    </lineage>
</organism>
<gene>
    <name evidence="1" type="ORF">EMEDMD4_1330026</name>
</gene>
<sequence>MRFGADIDCIDLPDPFGLVADLSSGRGYPVGLVQLCSRNIVDAARLPSL</sequence>
<dbReference type="AlphaFoldDB" id="A0A508WRK2"/>
<dbReference type="EMBL" id="CABFNB010000039">
    <property type="protein sequence ID" value="VTZ60148.1"/>
    <property type="molecule type" value="Genomic_DNA"/>
</dbReference>